<dbReference type="KEGG" id="vg:5470858"/>
<proteinExistence type="predicted"/>
<dbReference type="GeneID" id="5470858"/>
<name>A7K8P4_9PHYC</name>
<dbReference type="RefSeq" id="YP_001426765.1">
    <property type="nucleotide sequence ID" value="NC_008724.1"/>
</dbReference>
<gene>
    <name evidence="1" type="primary">z284R</name>
    <name evidence="1" type="ORF">ATCV1_z284R</name>
</gene>
<keyword evidence="2" id="KW-1185">Reference proteome</keyword>
<organism evidence="1 2">
    <name type="scientific">Chlorovirus heliozoae</name>
    <dbReference type="NCBI Taxonomy" id="322019"/>
    <lineage>
        <taxon>Viruses</taxon>
        <taxon>Varidnaviria</taxon>
        <taxon>Bamfordvirae</taxon>
        <taxon>Nucleocytoviricota</taxon>
        <taxon>Megaviricetes</taxon>
        <taxon>Algavirales</taxon>
        <taxon>Phycodnaviridae</taxon>
        <taxon>Chlorovirus</taxon>
    </lineage>
</organism>
<sequence>MPPNQVVIIPRPRQVRGHHRYEVAPVISFVCIAHLDARYLRDRVRLVGVFQRTRQEVLFAYRLWTVPWVDTTAS</sequence>
<dbReference type="EMBL" id="EF101928">
    <property type="protein sequence ID" value="ABT16418.1"/>
    <property type="molecule type" value="Genomic_DNA"/>
</dbReference>
<dbReference type="Proteomes" id="UP000202420">
    <property type="component" value="Segment"/>
</dbReference>
<protein>
    <submittedName>
        <fullName evidence="1">Uncharacterized protein z284R</fullName>
    </submittedName>
</protein>
<reference evidence="1 2" key="1">
    <citation type="submission" date="2006-09" db="EMBL/GenBank/DDBJ databases">
        <title>Sequence and annotation of the 288-kb ATCV-1 virus that infects an endosymbiotic Chlorella strain of the heliozoon Acanthocystis turfacea.</title>
        <authorList>
            <person name="Fitzgerald L.A."/>
            <person name="Graves M.V."/>
            <person name="Li X."/>
            <person name="Pfitzner A.J.P."/>
            <person name="Hartigan J."/>
            <person name="Van Etten J.L."/>
        </authorList>
    </citation>
    <scope>NUCLEOTIDE SEQUENCE [LARGE SCALE GENOMIC DNA]</scope>
    <source>
        <strain evidence="1 2">ATCV-1</strain>
    </source>
</reference>
<evidence type="ECO:0000313" key="2">
    <source>
        <dbReference type="Proteomes" id="UP000202420"/>
    </source>
</evidence>
<evidence type="ECO:0000313" key="1">
    <source>
        <dbReference type="EMBL" id="ABT16418.1"/>
    </source>
</evidence>
<accession>A7K8P4</accession>